<dbReference type="EMBL" id="CAJOBA010000720">
    <property type="protein sequence ID" value="CAF3551971.1"/>
    <property type="molecule type" value="Genomic_DNA"/>
</dbReference>
<evidence type="ECO:0000313" key="4">
    <source>
        <dbReference type="EMBL" id="CAF4241879.1"/>
    </source>
</evidence>
<gene>
    <name evidence="2" type="ORF">GPM918_LOCUS31445</name>
    <name evidence="1" type="ORF">OVA965_LOCUS3089</name>
    <name evidence="4" type="ORF">SRO942_LOCUS32089</name>
    <name evidence="3" type="ORF">TMI583_LOCUS3088</name>
</gene>
<sequence length="357" mass="41292">MKNDQVKGILVKDIGGVLFNPKESKHTISFTGNMKYVSYIVLNVSDNKKNVDLPIDEVIRDQWMHVYKCQTACSCNQVNIQFPNIYRIVSTSFDELINVMSHPTFDINNMDAQVYLGADCSYFEDLPKFTTENQLKQAIGCKATIIKYYEENLILEISDKNVFDKCLNIGAMSIENKKPLFIDLYTTRNNPPMSDIDNDTWYENEMIHYKADIMQFVVKPDHQIFRFKWNSDIWLQQFHRTILPNTTANNIGNLQDHQGISADQMRQLLRMTVMLNTIGAIQNKSCIVDNQQVQLNLDPNLRTILYKHESKLKYGGPIPLTTIPYEQTDAQVLNEDCAQVYKNSTQKYKNLTNNNNN</sequence>
<dbReference type="Proteomes" id="UP000677228">
    <property type="component" value="Unassembled WGS sequence"/>
</dbReference>
<dbReference type="Proteomes" id="UP000681722">
    <property type="component" value="Unassembled WGS sequence"/>
</dbReference>
<proteinExistence type="predicted"/>
<protein>
    <submittedName>
        <fullName evidence="2">Uncharacterized protein</fullName>
    </submittedName>
</protein>
<evidence type="ECO:0000313" key="5">
    <source>
        <dbReference type="Proteomes" id="UP000663829"/>
    </source>
</evidence>
<dbReference type="OrthoDB" id="10174214at2759"/>
<dbReference type="EMBL" id="CAJNOQ010015481">
    <property type="protein sequence ID" value="CAF1362319.1"/>
    <property type="molecule type" value="Genomic_DNA"/>
</dbReference>
<keyword evidence="5" id="KW-1185">Reference proteome</keyword>
<reference evidence="2" key="1">
    <citation type="submission" date="2021-02" db="EMBL/GenBank/DDBJ databases">
        <authorList>
            <person name="Nowell W R."/>
        </authorList>
    </citation>
    <scope>NUCLEOTIDE SEQUENCE</scope>
</reference>
<evidence type="ECO:0000313" key="2">
    <source>
        <dbReference type="EMBL" id="CAF1362319.1"/>
    </source>
</evidence>
<evidence type="ECO:0000313" key="3">
    <source>
        <dbReference type="EMBL" id="CAF3551971.1"/>
    </source>
</evidence>
<dbReference type="AlphaFoldDB" id="A0A815I7Q9"/>
<dbReference type="Proteomes" id="UP000663829">
    <property type="component" value="Unassembled WGS sequence"/>
</dbReference>
<dbReference type="EMBL" id="CAJOBC010070775">
    <property type="protein sequence ID" value="CAF4241879.1"/>
    <property type="molecule type" value="Genomic_DNA"/>
</dbReference>
<comment type="caution">
    <text evidence="2">The sequence shown here is derived from an EMBL/GenBank/DDBJ whole genome shotgun (WGS) entry which is preliminary data.</text>
</comment>
<organism evidence="2 5">
    <name type="scientific">Didymodactylos carnosus</name>
    <dbReference type="NCBI Taxonomy" id="1234261"/>
    <lineage>
        <taxon>Eukaryota</taxon>
        <taxon>Metazoa</taxon>
        <taxon>Spiralia</taxon>
        <taxon>Gnathifera</taxon>
        <taxon>Rotifera</taxon>
        <taxon>Eurotatoria</taxon>
        <taxon>Bdelloidea</taxon>
        <taxon>Philodinida</taxon>
        <taxon>Philodinidae</taxon>
        <taxon>Didymodactylos</taxon>
    </lineage>
</organism>
<dbReference type="EMBL" id="CAJNOK010000720">
    <property type="protein sequence ID" value="CAF0771126.1"/>
    <property type="molecule type" value="Genomic_DNA"/>
</dbReference>
<name>A0A815I7Q9_9BILA</name>
<evidence type="ECO:0000313" key="1">
    <source>
        <dbReference type="EMBL" id="CAF0771126.1"/>
    </source>
</evidence>
<accession>A0A815I7Q9</accession>
<dbReference type="Proteomes" id="UP000682733">
    <property type="component" value="Unassembled WGS sequence"/>
</dbReference>